<comment type="similarity">
    <text evidence="1">Belongs to the LysR transcriptional regulatory family.</text>
</comment>
<dbReference type="InterPro" id="IPR005119">
    <property type="entry name" value="LysR_subst-bd"/>
</dbReference>
<gene>
    <name evidence="6" type="ORF">EYW47_27105</name>
</gene>
<dbReference type="SUPFAM" id="SSF53850">
    <property type="entry name" value="Periplasmic binding protein-like II"/>
    <property type="match status" value="1"/>
</dbReference>
<dbReference type="EMBL" id="SMRP01000017">
    <property type="protein sequence ID" value="TDG20170.1"/>
    <property type="molecule type" value="Genomic_DNA"/>
</dbReference>
<keyword evidence="2" id="KW-0805">Transcription regulation</keyword>
<dbReference type="GO" id="GO:0000976">
    <property type="term" value="F:transcription cis-regulatory region binding"/>
    <property type="evidence" value="ECO:0007669"/>
    <property type="project" value="TreeGrafter"/>
</dbReference>
<keyword evidence="4" id="KW-0804">Transcription</keyword>
<dbReference type="Gene3D" id="3.40.190.290">
    <property type="match status" value="1"/>
</dbReference>
<evidence type="ECO:0000256" key="4">
    <source>
        <dbReference type="ARBA" id="ARBA00023163"/>
    </source>
</evidence>
<proteinExistence type="inferred from homology"/>
<name>A0A4R5M3A3_9BURK</name>
<evidence type="ECO:0000256" key="2">
    <source>
        <dbReference type="ARBA" id="ARBA00023015"/>
    </source>
</evidence>
<organism evidence="6 7">
    <name type="scientific">Paraburkholderia silviterrae</name>
    <dbReference type="NCBI Taxonomy" id="2528715"/>
    <lineage>
        <taxon>Bacteria</taxon>
        <taxon>Pseudomonadati</taxon>
        <taxon>Pseudomonadota</taxon>
        <taxon>Betaproteobacteria</taxon>
        <taxon>Burkholderiales</taxon>
        <taxon>Burkholderiaceae</taxon>
        <taxon>Paraburkholderia</taxon>
    </lineage>
</organism>
<evidence type="ECO:0000259" key="5">
    <source>
        <dbReference type="PROSITE" id="PS50931"/>
    </source>
</evidence>
<dbReference type="InterPro" id="IPR036390">
    <property type="entry name" value="WH_DNA-bd_sf"/>
</dbReference>
<evidence type="ECO:0000256" key="3">
    <source>
        <dbReference type="ARBA" id="ARBA00023125"/>
    </source>
</evidence>
<protein>
    <submittedName>
        <fullName evidence="6">LysR family transcriptional regulator</fullName>
    </submittedName>
</protein>
<evidence type="ECO:0000313" key="7">
    <source>
        <dbReference type="Proteomes" id="UP000295722"/>
    </source>
</evidence>
<keyword evidence="7" id="KW-1185">Reference proteome</keyword>
<reference evidence="6 7" key="1">
    <citation type="submission" date="2019-03" db="EMBL/GenBank/DDBJ databases">
        <title>Paraburkholderia sp. 4M-K11, isolated from subtropical forest soil.</title>
        <authorList>
            <person name="Gao Z.-H."/>
            <person name="Qiu L.-H."/>
        </authorList>
    </citation>
    <scope>NUCLEOTIDE SEQUENCE [LARGE SCALE GENOMIC DNA]</scope>
    <source>
        <strain evidence="6 7">4M-K11</strain>
    </source>
</reference>
<dbReference type="Pfam" id="PF03466">
    <property type="entry name" value="LysR_substrate"/>
    <property type="match status" value="1"/>
</dbReference>
<comment type="caution">
    <text evidence="6">The sequence shown here is derived from an EMBL/GenBank/DDBJ whole genome shotgun (WGS) entry which is preliminary data.</text>
</comment>
<evidence type="ECO:0000256" key="1">
    <source>
        <dbReference type="ARBA" id="ARBA00009437"/>
    </source>
</evidence>
<dbReference type="SUPFAM" id="SSF46785">
    <property type="entry name" value="Winged helix' DNA-binding domain"/>
    <property type="match status" value="1"/>
</dbReference>
<accession>A0A4R5M3A3</accession>
<dbReference type="PANTHER" id="PTHR30126">
    <property type="entry name" value="HTH-TYPE TRANSCRIPTIONAL REGULATOR"/>
    <property type="match status" value="1"/>
</dbReference>
<sequence length="300" mass="32793">MLDGVSLDQLRTFIAAADEGSFSAAGRKLRRAQSVVSKTLANLEAQINVPLFDRSSHYPRLTEQGAALLWQARLVVNGMDGFKSQARVIAEGLEPELSVVVDVMYPMASLTVAVGEFREKFPHTPLRLYVEALGAVVQRVLERACRLGISGSMPAVPETIDAEKLLDVPMVTVTGPTHPLASLKRVIRSRELEEHVQLVLTDRTPLTEGKSFGVFSPQIWRLADLGAKQAFLRAGFGWGHMPAAMVHADLASGDLVPLRIENFQPRTPPIAMLAICRKDTPPGPAGRWFLARLKQTSNEG</sequence>
<dbReference type="Gene3D" id="1.10.10.10">
    <property type="entry name" value="Winged helix-like DNA-binding domain superfamily/Winged helix DNA-binding domain"/>
    <property type="match status" value="1"/>
</dbReference>
<feature type="domain" description="HTH lysR-type" evidence="5">
    <location>
        <begin position="5"/>
        <end position="62"/>
    </location>
</feature>
<evidence type="ECO:0000313" key="6">
    <source>
        <dbReference type="EMBL" id="TDG20170.1"/>
    </source>
</evidence>
<dbReference type="GO" id="GO:0003700">
    <property type="term" value="F:DNA-binding transcription factor activity"/>
    <property type="evidence" value="ECO:0007669"/>
    <property type="project" value="InterPro"/>
</dbReference>
<dbReference type="PROSITE" id="PS50931">
    <property type="entry name" value="HTH_LYSR"/>
    <property type="match status" value="1"/>
</dbReference>
<dbReference type="Pfam" id="PF00126">
    <property type="entry name" value="HTH_1"/>
    <property type="match status" value="1"/>
</dbReference>
<dbReference type="AlphaFoldDB" id="A0A4R5M3A3"/>
<dbReference type="InterPro" id="IPR000847">
    <property type="entry name" value="LysR_HTH_N"/>
</dbReference>
<dbReference type="RefSeq" id="WP_133197925.1">
    <property type="nucleotide sequence ID" value="NZ_JBHUCW010000029.1"/>
</dbReference>
<dbReference type="InterPro" id="IPR036388">
    <property type="entry name" value="WH-like_DNA-bd_sf"/>
</dbReference>
<keyword evidence="3" id="KW-0238">DNA-binding</keyword>
<dbReference type="PANTHER" id="PTHR30126:SF91">
    <property type="entry name" value="LYSR FAMILY TRANSCRIPTIONAL REGULATOR"/>
    <property type="match status" value="1"/>
</dbReference>
<dbReference type="Proteomes" id="UP000295722">
    <property type="component" value="Unassembled WGS sequence"/>
</dbReference>
<dbReference type="OrthoDB" id="196624at2"/>